<accession>A0A941F3R8</accession>
<evidence type="ECO:0000313" key="4">
    <source>
        <dbReference type="EMBL" id="MBR8535255.1"/>
    </source>
</evidence>
<reference evidence="4" key="1">
    <citation type="journal article" date="2018" name="Int. J. Syst. Evol. Microbiol.">
        <title>Carboxylicivirga sediminis sp. nov., isolated from coastal sediment.</title>
        <authorList>
            <person name="Wang F.Q."/>
            <person name="Ren L.H."/>
            <person name="Zou R.J."/>
            <person name="Sun Y.Z."/>
            <person name="Liu X.J."/>
            <person name="Jiang F."/>
            <person name="Liu L.J."/>
        </authorList>
    </citation>
    <scope>NUCLEOTIDE SEQUENCE</scope>
    <source>
        <strain evidence="4">JR1</strain>
    </source>
</reference>
<protein>
    <recommendedName>
        <fullName evidence="2">Phosphoesterase</fullName>
        <ecNumber evidence="2">3.1.4.-</ecNumber>
    </recommendedName>
</protein>
<dbReference type="RefSeq" id="WP_212189160.1">
    <property type="nucleotide sequence ID" value="NZ_JAGTAR010000008.1"/>
</dbReference>
<comment type="caution">
    <text evidence="4">The sequence shown here is derived from an EMBL/GenBank/DDBJ whole genome shotgun (WGS) entry which is preliminary data.</text>
</comment>
<dbReference type="GO" id="GO:0046872">
    <property type="term" value="F:metal ion binding"/>
    <property type="evidence" value="ECO:0007669"/>
    <property type="project" value="UniProtKB-KW"/>
</dbReference>
<dbReference type="InterPro" id="IPR000979">
    <property type="entry name" value="Phosphodiesterase_MJ0936/Vps29"/>
</dbReference>
<dbReference type="AlphaFoldDB" id="A0A941F3R8"/>
<organism evidence="4 5">
    <name type="scientific">Carboxylicivirga sediminis</name>
    <dbReference type="NCBI Taxonomy" id="2006564"/>
    <lineage>
        <taxon>Bacteria</taxon>
        <taxon>Pseudomonadati</taxon>
        <taxon>Bacteroidota</taxon>
        <taxon>Bacteroidia</taxon>
        <taxon>Marinilabiliales</taxon>
        <taxon>Marinilabiliaceae</taxon>
        <taxon>Carboxylicivirga</taxon>
    </lineage>
</organism>
<reference evidence="4" key="2">
    <citation type="submission" date="2021-04" db="EMBL/GenBank/DDBJ databases">
        <authorList>
            <person name="Zhang T."/>
            <person name="Zhang Y."/>
            <person name="Lu D."/>
            <person name="Zuo D."/>
            <person name="Du Z."/>
        </authorList>
    </citation>
    <scope>NUCLEOTIDE SEQUENCE</scope>
    <source>
        <strain evidence="4">JR1</strain>
    </source>
</reference>
<dbReference type="EC" id="3.1.4.-" evidence="2"/>
<sequence>MTRIGLLSDTHSYLDERFKVLFKDVDEIWHAGDIGDIRVLDQLRQLKPVRAVYGNIDGTDLRQELKAHERFMCEGVDVWMTHIGGYPGKYDNLVKGQIYKHPPKLFISGHSHILKVIYDKKLELLHLNPGACGISGFHSVRTALRFAIDGSEIKDMEVIELGPKAVE</sequence>
<gene>
    <name evidence="4" type="ORF">KDU71_06770</name>
</gene>
<evidence type="ECO:0000259" key="3">
    <source>
        <dbReference type="Pfam" id="PF12850"/>
    </source>
</evidence>
<dbReference type="Pfam" id="PF12850">
    <property type="entry name" value="Metallophos_2"/>
    <property type="match status" value="1"/>
</dbReference>
<name>A0A941F3R8_9BACT</name>
<dbReference type="GO" id="GO:0016787">
    <property type="term" value="F:hydrolase activity"/>
    <property type="evidence" value="ECO:0007669"/>
    <property type="project" value="UniProtKB-UniRule"/>
</dbReference>
<evidence type="ECO:0000256" key="1">
    <source>
        <dbReference type="ARBA" id="ARBA00008950"/>
    </source>
</evidence>
<dbReference type="NCBIfam" id="TIGR00040">
    <property type="entry name" value="yfcE"/>
    <property type="match status" value="1"/>
</dbReference>
<keyword evidence="2" id="KW-0479">Metal-binding</keyword>
<dbReference type="InterPro" id="IPR029052">
    <property type="entry name" value="Metallo-depent_PP-like"/>
</dbReference>
<feature type="domain" description="Calcineurin-like phosphoesterase" evidence="3">
    <location>
        <begin position="3"/>
        <end position="149"/>
    </location>
</feature>
<dbReference type="Proteomes" id="UP000679220">
    <property type="component" value="Unassembled WGS sequence"/>
</dbReference>
<proteinExistence type="inferred from homology"/>
<dbReference type="EMBL" id="JAGTAR010000008">
    <property type="protein sequence ID" value="MBR8535255.1"/>
    <property type="molecule type" value="Genomic_DNA"/>
</dbReference>
<comment type="similarity">
    <text evidence="1 2">Belongs to the metallophosphoesterase superfamily. YfcE family.</text>
</comment>
<keyword evidence="5" id="KW-1185">Reference proteome</keyword>
<evidence type="ECO:0000313" key="5">
    <source>
        <dbReference type="Proteomes" id="UP000679220"/>
    </source>
</evidence>
<dbReference type="Gene3D" id="3.60.21.10">
    <property type="match status" value="1"/>
</dbReference>
<dbReference type="InterPro" id="IPR024654">
    <property type="entry name" value="Calcineurin-like_PHP_lpxH"/>
</dbReference>
<dbReference type="SUPFAM" id="SSF56300">
    <property type="entry name" value="Metallo-dependent phosphatases"/>
    <property type="match status" value="1"/>
</dbReference>
<comment type="cofactor">
    <cofactor evidence="2">
        <name>a divalent metal cation</name>
        <dbReference type="ChEBI" id="CHEBI:60240"/>
    </cofactor>
</comment>
<evidence type="ECO:0000256" key="2">
    <source>
        <dbReference type="RuleBase" id="RU362039"/>
    </source>
</evidence>